<dbReference type="EMBL" id="UYRU01105508">
    <property type="protein sequence ID" value="VDN42730.1"/>
    <property type="molecule type" value="Genomic_DNA"/>
</dbReference>
<evidence type="ECO:0000313" key="2">
    <source>
        <dbReference type="Proteomes" id="UP000281553"/>
    </source>
</evidence>
<gene>
    <name evidence="1" type="ORF">DILT_LOCUS18895</name>
</gene>
<proteinExistence type="predicted"/>
<keyword evidence="2" id="KW-1185">Reference proteome</keyword>
<evidence type="ECO:0000313" key="1">
    <source>
        <dbReference type="EMBL" id="VDN42730.1"/>
    </source>
</evidence>
<protein>
    <submittedName>
        <fullName evidence="1">Uncharacterized protein</fullName>
    </submittedName>
</protein>
<dbReference type="Proteomes" id="UP000281553">
    <property type="component" value="Unassembled WGS sequence"/>
</dbReference>
<organism evidence="1 2">
    <name type="scientific">Dibothriocephalus latus</name>
    <name type="common">Fish tapeworm</name>
    <name type="synonym">Diphyllobothrium latum</name>
    <dbReference type="NCBI Taxonomy" id="60516"/>
    <lineage>
        <taxon>Eukaryota</taxon>
        <taxon>Metazoa</taxon>
        <taxon>Spiralia</taxon>
        <taxon>Lophotrochozoa</taxon>
        <taxon>Platyhelminthes</taxon>
        <taxon>Cestoda</taxon>
        <taxon>Eucestoda</taxon>
        <taxon>Diphyllobothriidea</taxon>
        <taxon>Diphyllobothriidae</taxon>
        <taxon>Dibothriocephalus</taxon>
    </lineage>
</organism>
<accession>A0A3P7NPR0</accession>
<reference evidence="1 2" key="1">
    <citation type="submission" date="2018-11" db="EMBL/GenBank/DDBJ databases">
        <authorList>
            <consortium name="Pathogen Informatics"/>
        </authorList>
    </citation>
    <scope>NUCLEOTIDE SEQUENCE [LARGE SCALE GENOMIC DNA]</scope>
</reference>
<dbReference type="AlphaFoldDB" id="A0A3P7NPR0"/>
<sequence length="32" mass="3641">MLYAYDVSWDLTGYTNFTLVAAPKNLTKLPCM</sequence>
<name>A0A3P7NPR0_DIBLA</name>